<dbReference type="GO" id="GO:0005507">
    <property type="term" value="F:copper ion binding"/>
    <property type="evidence" value="ECO:0007669"/>
    <property type="project" value="InterPro"/>
</dbReference>
<dbReference type="Gramene" id="OE9A077027T1">
    <property type="protein sequence ID" value="OE9A077027C1"/>
    <property type="gene ID" value="OE9A077027"/>
</dbReference>
<dbReference type="EMBL" id="CACTIH010005447">
    <property type="protein sequence ID" value="CAA2993289.1"/>
    <property type="molecule type" value="Genomic_DNA"/>
</dbReference>
<dbReference type="InterPro" id="IPR008972">
    <property type="entry name" value="Cupredoxin"/>
</dbReference>
<protein>
    <submittedName>
        <fullName evidence="3">Laccase diphenol oxidase family</fullName>
    </submittedName>
</protein>
<dbReference type="InterPro" id="IPR011707">
    <property type="entry name" value="Cu-oxidase-like_N"/>
</dbReference>
<evidence type="ECO:0000256" key="1">
    <source>
        <dbReference type="ARBA" id="ARBA00010609"/>
    </source>
</evidence>
<dbReference type="PANTHER" id="PTHR11709:SF522">
    <property type="entry name" value="LACCASE-4"/>
    <property type="match status" value="1"/>
</dbReference>
<name>A0A8S0SKY9_OLEEU</name>
<dbReference type="OrthoDB" id="2121828at2759"/>
<dbReference type="Gene3D" id="2.60.40.420">
    <property type="entry name" value="Cupredoxins - blue copper proteins"/>
    <property type="match status" value="1"/>
</dbReference>
<evidence type="ECO:0000259" key="2">
    <source>
        <dbReference type="Pfam" id="PF07732"/>
    </source>
</evidence>
<feature type="domain" description="Plastocyanin-like" evidence="2">
    <location>
        <begin position="96"/>
        <end position="139"/>
    </location>
</feature>
<sequence length="366" mass="40968">MGSSLLPFSAIRASLFFISKSICFDLTVEQQMGTTRHYKFEIQLHNVTRLCHSKLMLTVNGNFSGPRVKECQLSQAWRLANLERVGRWTGICNPMLVQSGQSCVYNFTIIGQKGTLFWHAHISWLRATLYGPIIILPKKTALRTGAGPNVPNAYTINGFPGPLYNCSANLLRITQSPLVRSKQFTLSHLKPIYLLIMPGQSTYVLLTTKPNPLNTTFLMAAMPNFFDQGTLLTLMLLGIHEFEKISAKDSSKISIMGLQLLTLPPTNATFVANFNALEAIHTPKTKLVKGLMARHLQLPLTMSLSHSLEYHFFKPTSMDNQMVYNIYTTDFLSFPITPFNYTGKPPNNTKVANGTKVVVLPLPVWN</sequence>
<accession>A0A8S0SKY9</accession>
<dbReference type="GO" id="GO:0016491">
    <property type="term" value="F:oxidoreductase activity"/>
    <property type="evidence" value="ECO:0007669"/>
    <property type="project" value="TreeGrafter"/>
</dbReference>
<dbReference type="Pfam" id="PF07732">
    <property type="entry name" value="Cu-oxidase_3"/>
    <property type="match status" value="1"/>
</dbReference>
<evidence type="ECO:0000313" key="4">
    <source>
        <dbReference type="Proteomes" id="UP000594638"/>
    </source>
</evidence>
<organism evidence="3 4">
    <name type="scientific">Olea europaea subsp. europaea</name>
    <dbReference type="NCBI Taxonomy" id="158383"/>
    <lineage>
        <taxon>Eukaryota</taxon>
        <taxon>Viridiplantae</taxon>
        <taxon>Streptophyta</taxon>
        <taxon>Embryophyta</taxon>
        <taxon>Tracheophyta</taxon>
        <taxon>Spermatophyta</taxon>
        <taxon>Magnoliopsida</taxon>
        <taxon>eudicotyledons</taxon>
        <taxon>Gunneridae</taxon>
        <taxon>Pentapetalae</taxon>
        <taxon>asterids</taxon>
        <taxon>lamiids</taxon>
        <taxon>Lamiales</taxon>
        <taxon>Oleaceae</taxon>
        <taxon>Oleeae</taxon>
        <taxon>Olea</taxon>
    </lineage>
</organism>
<keyword evidence="4" id="KW-1185">Reference proteome</keyword>
<comment type="similarity">
    <text evidence="1">Belongs to the multicopper oxidase family.</text>
</comment>
<gene>
    <name evidence="3" type="ORF">OLEA9_A077027</name>
</gene>
<reference evidence="3 4" key="1">
    <citation type="submission" date="2019-12" db="EMBL/GenBank/DDBJ databases">
        <authorList>
            <person name="Alioto T."/>
            <person name="Alioto T."/>
            <person name="Gomez Garrido J."/>
        </authorList>
    </citation>
    <scope>NUCLEOTIDE SEQUENCE [LARGE SCALE GENOMIC DNA]</scope>
</reference>
<dbReference type="PANTHER" id="PTHR11709">
    <property type="entry name" value="MULTI-COPPER OXIDASE"/>
    <property type="match status" value="1"/>
</dbReference>
<dbReference type="SUPFAM" id="SSF49503">
    <property type="entry name" value="Cupredoxins"/>
    <property type="match status" value="1"/>
</dbReference>
<dbReference type="Proteomes" id="UP000594638">
    <property type="component" value="Unassembled WGS sequence"/>
</dbReference>
<dbReference type="InterPro" id="IPR045087">
    <property type="entry name" value="Cu-oxidase_fam"/>
</dbReference>
<comment type="caution">
    <text evidence="3">The sequence shown here is derived from an EMBL/GenBank/DDBJ whole genome shotgun (WGS) entry which is preliminary data.</text>
</comment>
<dbReference type="AlphaFoldDB" id="A0A8S0SKY9"/>
<proteinExistence type="inferred from homology"/>
<evidence type="ECO:0000313" key="3">
    <source>
        <dbReference type="EMBL" id="CAA2993289.1"/>
    </source>
</evidence>